<organism evidence="2 3">
    <name type="scientific">Bariatricus massiliensis</name>
    <dbReference type="NCBI Taxonomy" id="1745713"/>
    <lineage>
        <taxon>Bacteria</taxon>
        <taxon>Bacillati</taxon>
        <taxon>Bacillota</taxon>
        <taxon>Clostridia</taxon>
        <taxon>Lachnospirales</taxon>
        <taxon>Lachnospiraceae</taxon>
        <taxon>Bariatricus</taxon>
    </lineage>
</organism>
<dbReference type="InterPro" id="IPR005081">
    <property type="entry name" value="SpoIIGA"/>
</dbReference>
<gene>
    <name evidence="2" type="ORF">LIZ65_05955</name>
</gene>
<feature type="transmembrane region" description="Helical" evidence="1">
    <location>
        <begin position="61"/>
        <end position="79"/>
    </location>
</feature>
<feature type="transmembrane region" description="Helical" evidence="1">
    <location>
        <begin position="6"/>
        <end position="25"/>
    </location>
</feature>
<feature type="transmembrane region" description="Helical" evidence="1">
    <location>
        <begin position="37"/>
        <end position="55"/>
    </location>
</feature>
<keyword evidence="1" id="KW-0472">Membrane</keyword>
<keyword evidence="3" id="KW-1185">Reference proteome</keyword>
<keyword evidence="1" id="KW-1133">Transmembrane helix</keyword>
<dbReference type="EMBL" id="JAJCIS010000002">
    <property type="protein sequence ID" value="MCB7386827.1"/>
    <property type="molecule type" value="Genomic_DNA"/>
</dbReference>
<dbReference type="RefSeq" id="WP_066736242.1">
    <property type="nucleotide sequence ID" value="NZ_JAJCIQ010000002.1"/>
</dbReference>
<feature type="transmembrane region" description="Helical" evidence="1">
    <location>
        <begin position="91"/>
        <end position="109"/>
    </location>
</feature>
<evidence type="ECO:0000313" key="3">
    <source>
        <dbReference type="Proteomes" id="UP001299546"/>
    </source>
</evidence>
<dbReference type="Proteomes" id="UP001299546">
    <property type="component" value="Unassembled WGS sequence"/>
</dbReference>
<name>A0ABS8DEI0_9FIRM</name>
<proteinExistence type="predicted"/>
<reference evidence="2 3" key="1">
    <citation type="submission" date="2021-10" db="EMBL/GenBank/DDBJ databases">
        <title>Collection of gut derived symbiotic bacterial strains cultured from healthy donors.</title>
        <authorList>
            <person name="Lin H."/>
            <person name="Littmann E."/>
            <person name="Kohout C."/>
            <person name="Pamer E.G."/>
        </authorList>
    </citation>
    <scope>NUCLEOTIDE SEQUENCE [LARGE SCALE GENOMIC DNA]</scope>
    <source>
        <strain evidence="2 3">DFI.1.165</strain>
    </source>
</reference>
<evidence type="ECO:0000256" key="1">
    <source>
        <dbReference type="SAM" id="Phobius"/>
    </source>
</evidence>
<sequence>MQYELYIDVFFLVNFLMDYLVLLIIRRALSCSATHGNVALGALTGAVCTCAVIMIPMPSFIKIICLHTLINTLMVIIGLKAIKNRIFWKSMILLYLTSFLLGGAMNWIAQYTGGYFRIGCLFFGVLIGCWFLVTGGMRFLESLWKLKEFQCEATLYIGEHSLRLKAVIDSGNGLYDTLTGKPVNIIDKKAMEKLTETEKIQKVRYIPFRTVEKGEGVLPVITIDRMCIHGKKEKEVISPLIGISGQHGFLDGTYELILHPHNY</sequence>
<keyword evidence="1" id="KW-0812">Transmembrane</keyword>
<protein>
    <submittedName>
        <fullName evidence="2">Sigma-E processing peptidase SpoIIGA</fullName>
    </submittedName>
</protein>
<feature type="transmembrane region" description="Helical" evidence="1">
    <location>
        <begin position="115"/>
        <end position="140"/>
    </location>
</feature>
<evidence type="ECO:0000313" key="2">
    <source>
        <dbReference type="EMBL" id="MCB7386827.1"/>
    </source>
</evidence>
<comment type="caution">
    <text evidence="2">The sequence shown here is derived from an EMBL/GenBank/DDBJ whole genome shotgun (WGS) entry which is preliminary data.</text>
</comment>
<accession>A0ABS8DEI0</accession>
<dbReference type="Pfam" id="PF03419">
    <property type="entry name" value="Peptidase_U4"/>
    <property type="match status" value="1"/>
</dbReference>